<evidence type="ECO:0000259" key="1">
    <source>
        <dbReference type="Pfam" id="PF00391"/>
    </source>
</evidence>
<dbReference type="AlphaFoldDB" id="A0A381RXS2"/>
<sequence length="738" mass="85853">MKSAGFNIPSFLSFDCSEKFEEVERQTRLTYQPKQLLAIRSSSTLEDKKEKSYAGAFMTELGIQLDDLKESWIKVKDSLPVGNEGGIVIQEFIPGEYSGVAFIDSNMKRASINALPGLCKAVVEGWDCEHYNFFEEKILERKTKESYHGLHFENKEIIKKHSTYTERSEIILDVFQLAKKVEEHFGVPQDIEWTYHNGELYLLQSRPISRSPWHDSLENMYFDSANVGESYGGIICPLTSSFVRRLYDILYIDLLRNSGVEKRKLERNRKIFENLVSLVYGRLYYRMDNWYRMMAMLPGYERNKKNLEHMLSLNLREQVNVTEFQPSLFLRLIYVPRVIWKFLFFNRTMRRFKMELKTMIKDSKNWSLENFSTVECQKKIQFIFNNHLRKAYLTVENDTVMMTLFAKLSRNKSNEDMMDLLNFPSASSEQVNALTQLSRSLCDNTKIKNSLNKKDRLTFMELLKIFPNLKKQYIDYLESYGGRFANELKLETPDINEDFGTFSDLVLAYASKKTKNLVRKPNNDNYLEKLFKKFATRREEFRLLRANMFAIIRRLVLRIADQWVEEGYIKDRNDIFFMDWGQVCGENTQNQIDTTKIDYYKKEYDFFKSFDPPAFFIVKNGQWPTLTNKQNQKENIGIGASSGQATGRAIVLKEFSIPEPDSYEILVTKRTDPGWTAIMALSQGIVVEHGGILSHASIVARELGIPAVIGVKGACSKYISGDLLYVDGDKGMVHRIKN</sequence>
<dbReference type="InterPro" id="IPR013815">
    <property type="entry name" value="ATP_grasp_subdomain_1"/>
</dbReference>
<dbReference type="InterPro" id="IPR008279">
    <property type="entry name" value="PEP-util_enz_mobile_dom"/>
</dbReference>
<feature type="domain" description="PEP-utilising enzyme mobile" evidence="1">
    <location>
        <begin position="664"/>
        <end position="731"/>
    </location>
</feature>
<organism evidence="3">
    <name type="scientific">marine metagenome</name>
    <dbReference type="NCBI Taxonomy" id="408172"/>
    <lineage>
        <taxon>unclassified sequences</taxon>
        <taxon>metagenomes</taxon>
        <taxon>ecological metagenomes</taxon>
    </lineage>
</organism>
<feature type="domain" description="Pyruvate phosphate dikinase AMP/ATP-binding" evidence="2">
    <location>
        <begin position="86"/>
        <end position="211"/>
    </location>
</feature>
<reference evidence="3" key="1">
    <citation type="submission" date="2018-05" db="EMBL/GenBank/DDBJ databases">
        <authorList>
            <person name="Lanie J.A."/>
            <person name="Ng W.-L."/>
            <person name="Kazmierczak K.M."/>
            <person name="Andrzejewski T.M."/>
            <person name="Davidsen T.M."/>
            <person name="Wayne K.J."/>
            <person name="Tettelin H."/>
            <person name="Glass J.I."/>
            <person name="Rusch D."/>
            <person name="Podicherti R."/>
            <person name="Tsui H.-C.T."/>
            <person name="Winkler M.E."/>
        </authorList>
    </citation>
    <scope>NUCLEOTIDE SEQUENCE</scope>
</reference>
<evidence type="ECO:0000313" key="3">
    <source>
        <dbReference type="EMBL" id="SUZ95941.1"/>
    </source>
</evidence>
<dbReference type="InterPro" id="IPR002192">
    <property type="entry name" value="PPDK_AMP/ATP-bd"/>
</dbReference>
<evidence type="ECO:0000259" key="2">
    <source>
        <dbReference type="Pfam" id="PF01326"/>
    </source>
</evidence>
<dbReference type="InterPro" id="IPR036637">
    <property type="entry name" value="Phosphohistidine_dom_sf"/>
</dbReference>
<evidence type="ECO:0008006" key="4">
    <source>
        <dbReference type="Google" id="ProtNLM"/>
    </source>
</evidence>
<dbReference type="GO" id="GO:0016301">
    <property type="term" value="F:kinase activity"/>
    <property type="evidence" value="ECO:0007669"/>
    <property type="project" value="InterPro"/>
</dbReference>
<dbReference type="SUPFAM" id="SSF56059">
    <property type="entry name" value="Glutathione synthetase ATP-binding domain-like"/>
    <property type="match status" value="1"/>
</dbReference>
<proteinExistence type="predicted"/>
<dbReference type="Pfam" id="PF01326">
    <property type="entry name" value="PPDK_N"/>
    <property type="match status" value="1"/>
</dbReference>
<dbReference type="PANTHER" id="PTHR43615:SF1">
    <property type="entry name" value="PPDK_N DOMAIN-CONTAINING PROTEIN"/>
    <property type="match status" value="1"/>
</dbReference>
<dbReference type="PANTHER" id="PTHR43615">
    <property type="entry name" value="PHOSPHOENOLPYRUVATE SYNTHASE-RELATED"/>
    <property type="match status" value="1"/>
</dbReference>
<dbReference type="Gene3D" id="3.50.30.10">
    <property type="entry name" value="Phosphohistidine domain"/>
    <property type="match status" value="1"/>
</dbReference>
<dbReference type="InterPro" id="IPR051549">
    <property type="entry name" value="PEP_Utilizing_Enz"/>
</dbReference>
<dbReference type="Gene3D" id="3.30.1490.20">
    <property type="entry name" value="ATP-grasp fold, A domain"/>
    <property type="match status" value="1"/>
</dbReference>
<accession>A0A381RXS2</accession>
<dbReference type="SUPFAM" id="SSF52009">
    <property type="entry name" value="Phosphohistidine domain"/>
    <property type="match status" value="1"/>
</dbReference>
<dbReference type="GO" id="GO:0005524">
    <property type="term" value="F:ATP binding"/>
    <property type="evidence" value="ECO:0007669"/>
    <property type="project" value="InterPro"/>
</dbReference>
<dbReference type="EMBL" id="UINC01002368">
    <property type="protein sequence ID" value="SUZ95941.1"/>
    <property type="molecule type" value="Genomic_DNA"/>
</dbReference>
<dbReference type="Pfam" id="PF00391">
    <property type="entry name" value="PEP-utilizers"/>
    <property type="match status" value="1"/>
</dbReference>
<gene>
    <name evidence="3" type="ORF">METZ01_LOCUS48795</name>
</gene>
<protein>
    <recommendedName>
        <fullName evidence="4">PEP-utilising enzyme mobile domain-containing protein</fullName>
    </recommendedName>
</protein>
<dbReference type="Gene3D" id="3.30.470.20">
    <property type="entry name" value="ATP-grasp fold, B domain"/>
    <property type="match status" value="1"/>
</dbReference>
<name>A0A381RXS2_9ZZZZ</name>